<evidence type="ECO:0000313" key="8">
    <source>
        <dbReference type="EMBL" id="MFC3851578.1"/>
    </source>
</evidence>
<feature type="transmembrane region" description="Helical" evidence="6">
    <location>
        <begin position="224"/>
        <end position="243"/>
    </location>
</feature>
<dbReference type="PANTHER" id="PTHR30177:SF32">
    <property type="entry name" value="GLYCINE BETAINE UPTAKE SYSTEM PERMEASE PROTEIN YEHW"/>
    <property type="match status" value="1"/>
</dbReference>
<evidence type="ECO:0000256" key="2">
    <source>
        <dbReference type="ARBA" id="ARBA00022448"/>
    </source>
</evidence>
<comment type="caution">
    <text evidence="8">The sequence shown here is derived from an EMBL/GenBank/DDBJ whole genome shotgun (WGS) entry which is preliminary data.</text>
</comment>
<keyword evidence="9" id="KW-1185">Reference proteome</keyword>
<evidence type="ECO:0000256" key="6">
    <source>
        <dbReference type="RuleBase" id="RU363032"/>
    </source>
</evidence>
<accession>A0ABV7ZUZ3</accession>
<dbReference type="CDD" id="cd06261">
    <property type="entry name" value="TM_PBP2"/>
    <property type="match status" value="1"/>
</dbReference>
<protein>
    <submittedName>
        <fullName evidence="8">ABC transporter permease</fullName>
    </submittedName>
</protein>
<keyword evidence="4 6" id="KW-1133">Transmembrane helix</keyword>
<feature type="transmembrane region" description="Helical" evidence="6">
    <location>
        <begin position="112"/>
        <end position="139"/>
    </location>
</feature>
<feature type="domain" description="ABC transmembrane type-1" evidence="7">
    <location>
        <begin position="62"/>
        <end position="243"/>
    </location>
</feature>
<dbReference type="PROSITE" id="PS50928">
    <property type="entry name" value="ABC_TM1"/>
    <property type="match status" value="1"/>
</dbReference>
<evidence type="ECO:0000313" key="9">
    <source>
        <dbReference type="Proteomes" id="UP001595617"/>
    </source>
</evidence>
<sequence>MLASVKPWPNKHNLQALWVPVSLMLLLAWVVWSMPGWEPWFQQLQPNTRTVIYERDTFAYLLWQHLRLVAIATVGSVMLGLGAAIVVTRPWGRDFLPLVNQVASIGQTVPPVAVLALAVPVLGFGNNATIVALLLYGLLPIVRNSLAGLSGVNPAVLEAARGMGLSASQILWRVELPLASRVILAGVRTTVTFGIATAAIGSTVGARTLGDPIISGLVNGNNAYILQGAILIGLLAITLDVLLGTLHRWLPGENISAS</sequence>
<dbReference type="Gene3D" id="1.10.3720.10">
    <property type="entry name" value="MetI-like"/>
    <property type="match status" value="1"/>
</dbReference>
<name>A0ABV7ZUZ3_9GAMM</name>
<evidence type="ECO:0000256" key="5">
    <source>
        <dbReference type="ARBA" id="ARBA00023136"/>
    </source>
</evidence>
<evidence type="ECO:0000259" key="7">
    <source>
        <dbReference type="PROSITE" id="PS50928"/>
    </source>
</evidence>
<dbReference type="Pfam" id="PF00528">
    <property type="entry name" value="BPD_transp_1"/>
    <property type="match status" value="1"/>
</dbReference>
<feature type="transmembrane region" description="Helical" evidence="6">
    <location>
        <begin position="182"/>
        <end position="204"/>
    </location>
</feature>
<keyword evidence="3 6" id="KW-0812">Transmembrane</keyword>
<dbReference type="PANTHER" id="PTHR30177">
    <property type="entry name" value="GLYCINE BETAINE/L-PROLINE TRANSPORT SYSTEM PERMEASE PROTEIN PROW"/>
    <property type="match status" value="1"/>
</dbReference>
<dbReference type="SUPFAM" id="SSF161098">
    <property type="entry name" value="MetI-like"/>
    <property type="match status" value="1"/>
</dbReference>
<evidence type="ECO:0000256" key="4">
    <source>
        <dbReference type="ARBA" id="ARBA00022989"/>
    </source>
</evidence>
<comment type="similarity">
    <text evidence="6">Belongs to the binding-protein-dependent transport system permease family.</text>
</comment>
<evidence type="ECO:0000256" key="3">
    <source>
        <dbReference type="ARBA" id="ARBA00022692"/>
    </source>
</evidence>
<dbReference type="InterPro" id="IPR035906">
    <property type="entry name" value="MetI-like_sf"/>
</dbReference>
<dbReference type="RefSeq" id="WP_380692773.1">
    <property type="nucleotide sequence ID" value="NZ_JBHRYR010000002.1"/>
</dbReference>
<dbReference type="EMBL" id="JBHRYR010000002">
    <property type="protein sequence ID" value="MFC3851578.1"/>
    <property type="molecule type" value="Genomic_DNA"/>
</dbReference>
<evidence type="ECO:0000256" key="1">
    <source>
        <dbReference type="ARBA" id="ARBA00004651"/>
    </source>
</evidence>
<reference evidence="9" key="1">
    <citation type="journal article" date="2019" name="Int. J. Syst. Evol. Microbiol.">
        <title>The Global Catalogue of Microorganisms (GCM) 10K type strain sequencing project: providing services to taxonomists for standard genome sequencing and annotation.</title>
        <authorList>
            <consortium name="The Broad Institute Genomics Platform"/>
            <consortium name="The Broad Institute Genome Sequencing Center for Infectious Disease"/>
            <person name="Wu L."/>
            <person name="Ma J."/>
        </authorList>
    </citation>
    <scope>NUCLEOTIDE SEQUENCE [LARGE SCALE GENOMIC DNA]</scope>
    <source>
        <strain evidence="9">IBRC 10765</strain>
    </source>
</reference>
<comment type="subcellular location">
    <subcellularLocation>
        <location evidence="1 6">Cell membrane</location>
        <topology evidence="1 6">Multi-pass membrane protein</topology>
    </subcellularLocation>
</comment>
<proteinExistence type="inferred from homology"/>
<dbReference type="InterPro" id="IPR000515">
    <property type="entry name" value="MetI-like"/>
</dbReference>
<dbReference type="Proteomes" id="UP001595617">
    <property type="component" value="Unassembled WGS sequence"/>
</dbReference>
<keyword evidence="5 6" id="KW-0472">Membrane</keyword>
<feature type="transmembrane region" description="Helical" evidence="6">
    <location>
        <begin position="68"/>
        <end position="92"/>
    </location>
</feature>
<gene>
    <name evidence="8" type="ORF">ACFOOG_01930</name>
</gene>
<dbReference type="InterPro" id="IPR051204">
    <property type="entry name" value="ABC_transp_perm/SBD"/>
</dbReference>
<feature type="transmembrane region" description="Helical" evidence="6">
    <location>
        <begin position="12"/>
        <end position="32"/>
    </location>
</feature>
<keyword evidence="2 6" id="KW-0813">Transport</keyword>
<organism evidence="8 9">
    <name type="scientific">Saccharospirillum mangrovi</name>
    <dbReference type="NCBI Taxonomy" id="2161747"/>
    <lineage>
        <taxon>Bacteria</taxon>
        <taxon>Pseudomonadati</taxon>
        <taxon>Pseudomonadota</taxon>
        <taxon>Gammaproteobacteria</taxon>
        <taxon>Oceanospirillales</taxon>
        <taxon>Saccharospirillaceae</taxon>
        <taxon>Saccharospirillum</taxon>
    </lineage>
</organism>